<keyword evidence="3" id="KW-0902">Two-component regulatory system</keyword>
<comment type="caution">
    <text evidence="5">The sequence shown here is derived from an EMBL/GenBank/DDBJ whole genome shotgun (WGS) entry which is preliminary data.</text>
</comment>
<reference evidence="5 6" key="1">
    <citation type="submission" date="2024-09" db="EMBL/GenBank/DDBJ databases">
        <authorList>
            <person name="Sun Q."/>
            <person name="Mori K."/>
        </authorList>
    </citation>
    <scope>NUCLEOTIDE SEQUENCE [LARGE SCALE GENOMIC DNA]</scope>
    <source>
        <strain evidence="5 6">CCM 7792</strain>
    </source>
</reference>
<protein>
    <submittedName>
        <fullName evidence="5">Histidine kinase</fullName>
    </submittedName>
</protein>
<dbReference type="InterPro" id="IPR003594">
    <property type="entry name" value="HATPase_dom"/>
</dbReference>
<feature type="domain" description="Histidine kinase" evidence="4">
    <location>
        <begin position="288"/>
        <end position="377"/>
    </location>
</feature>
<organism evidence="5 6">
    <name type="scientific">Massilia consociata</name>
    <dbReference type="NCBI Taxonomy" id="760117"/>
    <lineage>
        <taxon>Bacteria</taxon>
        <taxon>Pseudomonadati</taxon>
        <taxon>Pseudomonadota</taxon>
        <taxon>Betaproteobacteria</taxon>
        <taxon>Burkholderiales</taxon>
        <taxon>Oxalobacteraceae</taxon>
        <taxon>Telluria group</taxon>
        <taxon>Massilia</taxon>
    </lineage>
</organism>
<dbReference type="Proteomes" id="UP001589773">
    <property type="component" value="Unassembled WGS sequence"/>
</dbReference>
<evidence type="ECO:0000313" key="5">
    <source>
        <dbReference type="EMBL" id="MFC0252783.1"/>
    </source>
</evidence>
<dbReference type="Gene3D" id="3.30.565.10">
    <property type="entry name" value="Histidine kinase-like ATPase, C-terminal domain"/>
    <property type="match status" value="1"/>
</dbReference>
<accession>A0ABV6FGX2</accession>
<sequence>MFGFLGGYCAGQAAAALRRARALRRAGRDSDNRRIDGRRIVHSASDAILSIGENAVILFANPAAAHMFATSVAAMQGSTLARYIQAPVRNARTPLDYFPAGGGRAGRRATDYAVTGIRANGHLFPIEGSISVVEQNGRRVCNVILRDVSERHLVQQKLARSHDQLRQLSSALQTIREEERTHIARELHDDLGQLLASLRMDLTLLQQNNQLPEPSRPLIEGMEANLLTAIASLRRIATNLRPRALDEGGLYFALQGLRAEFEERHGIACLLFADEAGLRLDDATSTAIFRIVQEALTNIARHAEATEVVLNLDRIDGELLVTIRDNGRGIRAEDMEKVESLGLVGMRERVWALHGQIAISADEPSGTRIDIALPLDGHARPDAPSG</sequence>
<dbReference type="InterPro" id="IPR000014">
    <property type="entry name" value="PAS"/>
</dbReference>
<dbReference type="CDD" id="cd16917">
    <property type="entry name" value="HATPase_UhpB-NarQ-NarX-like"/>
    <property type="match status" value="1"/>
</dbReference>
<dbReference type="PROSITE" id="PS50109">
    <property type="entry name" value="HIS_KIN"/>
    <property type="match status" value="1"/>
</dbReference>
<dbReference type="EMBL" id="JBHLWP010000011">
    <property type="protein sequence ID" value="MFC0252783.1"/>
    <property type="molecule type" value="Genomic_DNA"/>
</dbReference>
<dbReference type="Pfam" id="PF13426">
    <property type="entry name" value="PAS_9"/>
    <property type="match status" value="1"/>
</dbReference>
<dbReference type="Pfam" id="PF02518">
    <property type="entry name" value="HATPase_c"/>
    <property type="match status" value="1"/>
</dbReference>
<keyword evidence="2 5" id="KW-0418">Kinase</keyword>
<name>A0ABV6FGX2_9BURK</name>
<gene>
    <name evidence="5" type="ORF">ACFFJK_12870</name>
</gene>
<proteinExistence type="predicted"/>
<evidence type="ECO:0000313" key="6">
    <source>
        <dbReference type="Proteomes" id="UP001589773"/>
    </source>
</evidence>
<dbReference type="InterPro" id="IPR035965">
    <property type="entry name" value="PAS-like_dom_sf"/>
</dbReference>
<dbReference type="SMART" id="SM00387">
    <property type="entry name" value="HATPase_c"/>
    <property type="match status" value="1"/>
</dbReference>
<evidence type="ECO:0000259" key="4">
    <source>
        <dbReference type="PROSITE" id="PS50109"/>
    </source>
</evidence>
<evidence type="ECO:0000256" key="3">
    <source>
        <dbReference type="ARBA" id="ARBA00023012"/>
    </source>
</evidence>
<dbReference type="PANTHER" id="PTHR24421:SF59">
    <property type="entry name" value="OXYGEN SENSOR HISTIDINE KINASE NREB"/>
    <property type="match status" value="1"/>
</dbReference>
<dbReference type="SUPFAM" id="SSF55785">
    <property type="entry name" value="PYP-like sensor domain (PAS domain)"/>
    <property type="match status" value="1"/>
</dbReference>
<dbReference type="InterPro" id="IPR050482">
    <property type="entry name" value="Sensor_HK_TwoCompSys"/>
</dbReference>
<dbReference type="GO" id="GO:0016301">
    <property type="term" value="F:kinase activity"/>
    <property type="evidence" value="ECO:0007669"/>
    <property type="project" value="UniProtKB-KW"/>
</dbReference>
<keyword evidence="6" id="KW-1185">Reference proteome</keyword>
<dbReference type="Gene3D" id="3.30.450.20">
    <property type="entry name" value="PAS domain"/>
    <property type="match status" value="1"/>
</dbReference>
<dbReference type="Gene3D" id="1.20.5.1930">
    <property type="match status" value="1"/>
</dbReference>
<dbReference type="NCBIfam" id="TIGR00229">
    <property type="entry name" value="sensory_box"/>
    <property type="match status" value="1"/>
</dbReference>
<dbReference type="SUPFAM" id="SSF55874">
    <property type="entry name" value="ATPase domain of HSP90 chaperone/DNA topoisomerase II/histidine kinase"/>
    <property type="match status" value="1"/>
</dbReference>
<evidence type="ECO:0000256" key="1">
    <source>
        <dbReference type="ARBA" id="ARBA00022679"/>
    </source>
</evidence>
<dbReference type="InterPro" id="IPR036890">
    <property type="entry name" value="HATPase_C_sf"/>
</dbReference>
<keyword evidence="1" id="KW-0808">Transferase</keyword>
<dbReference type="RefSeq" id="WP_379679613.1">
    <property type="nucleotide sequence ID" value="NZ_JBHLWP010000011.1"/>
</dbReference>
<dbReference type="InterPro" id="IPR005467">
    <property type="entry name" value="His_kinase_dom"/>
</dbReference>
<dbReference type="PANTHER" id="PTHR24421">
    <property type="entry name" value="NITRATE/NITRITE SENSOR PROTEIN NARX-RELATED"/>
    <property type="match status" value="1"/>
</dbReference>
<dbReference type="Pfam" id="PF07730">
    <property type="entry name" value="HisKA_3"/>
    <property type="match status" value="1"/>
</dbReference>
<dbReference type="InterPro" id="IPR011712">
    <property type="entry name" value="Sig_transdc_His_kin_sub3_dim/P"/>
</dbReference>
<evidence type="ECO:0000256" key="2">
    <source>
        <dbReference type="ARBA" id="ARBA00022777"/>
    </source>
</evidence>